<feature type="transmembrane region" description="Helical" evidence="1">
    <location>
        <begin position="118"/>
        <end position="137"/>
    </location>
</feature>
<name>A0AAD9JQP7_9ANNE</name>
<protein>
    <submittedName>
        <fullName evidence="2">Uncharacterized protein</fullName>
    </submittedName>
</protein>
<feature type="transmembrane region" description="Helical" evidence="1">
    <location>
        <begin position="74"/>
        <end position="97"/>
    </location>
</feature>
<feature type="transmembrane region" description="Helical" evidence="1">
    <location>
        <begin position="37"/>
        <end position="54"/>
    </location>
</feature>
<reference evidence="2" key="1">
    <citation type="journal article" date="2023" name="Mol. Biol. Evol.">
        <title>Third-Generation Sequencing Reveals the Adaptive Role of the Epigenome in Three Deep-Sea Polychaetes.</title>
        <authorList>
            <person name="Perez M."/>
            <person name="Aroh O."/>
            <person name="Sun Y."/>
            <person name="Lan Y."/>
            <person name="Juniper S.K."/>
            <person name="Young C.R."/>
            <person name="Angers B."/>
            <person name="Qian P.Y."/>
        </authorList>
    </citation>
    <scope>NUCLEOTIDE SEQUENCE</scope>
    <source>
        <strain evidence="2">P08H-3</strain>
    </source>
</reference>
<sequence>MRKLIASRCHKLTYSLHTTLKCSSSQSFQSKTSLNNVHLFTIQVTGCCLVHSAVSTARQQKSLESDALVYSSWLLSRLINGTFVLLGVLLWFIGCLCQFFTSNKLGSAGVSCSLTSGINFYLMIEVVITMMIGLVQLNHLRTLSKIGLNVKLDEFNIHLIQVIATLMVSLNVQMFGAFYYSTDDDKRHLLFSRLLLLMMSAPLVALYQWKHAIFNKNWLPVMVAVVVIRFAACLRGYLIQTNKSKNQ</sequence>
<gene>
    <name evidence="2" type="ORF">LSH36_214g01043</name>
</gene>
<dbReference type="AlphaFoldDB" id="A0AAD9JQP7"/>
<keyword evidence="1" id="KW-1133">Transmembrane helix</keyword>
<dbReference type="EMBL" id="JAODUP010000214">
    <property type="protein sequence ID" value="KAK2156390.1"/>
    <property type="molecule type" value="Genomic_DNA"/>
</dbReference>
<feature type="transmembrane region" description="Helical" evidence="1">
    <location>
        <begin position="190"/>
        <end position="209"/>
    </location>
</feature>
<keyword evidence="3" id="KW-1185">Reference proteome</keyword>
<comment type="caution">
    <text evidence="2">The sequence shown here is derived from an EMBL/GenBank/DDBJ whole genome shotgun (WGS) entry which is preliminary data.</text>
</comment>
<evidence type="ECO:0000256" key="1">
    <source>
        <dbReference type="SAM" id="Phobius"/>
    </source>
</evidence>
<dbReference type="Proteomes" id="UP001208570">
    <property type="component" value="Unassembled WGS sequence"/>
</dbReference>
<evidence type="ECO:0000313" key="2">
    <source>
        <dbReference type="EMBL" id="KAK2156390.1"/>
    </source>
</evidence>
<keyword evidence="1" id="KW-0812">Transmembrane</keyword>
<feature type="transmembrane region" description="Helical" evidence="1">
    <location>
        <begin position="221"/>
        <end position="238"/>
    </location>
</feature>
<evidence type="ECO:0000313" key="3">
    <source>
        <dbReference type="Proteomes" id="UP001208570"/>
    </source>
</evidence>
<keyword evidence="1" id="KW-0472">Membrane</keyword>
<accession>A0AAD9JQP7</accession>
<organism evidence="2 3">
    <name type="scientific">Paralvinella palmiformis</name>
    <dbReference type="NCBI Taxonomy" id="53620"/>
    <lineage>
        <taxon>Eukaryota</taxon>
        <taxon>Metazoa</taxon>
        <taxon>Spiralia</taxon>
        <taxon>Lophotrochozoa</taxon>
        <taxon>Annelida</taxon>
        <taxon>Polychaeta</taxon>
        <taxon>Sedentaria</taxon>
        <taxon>Canalipalpata</taxon>
        <taxon>Terebellida</taxon>
        <taxon>Terebelliformia</taxon>
        <taxon>Alvinellidae</taxon>
        <taxon>Paralvinella</taxon>
    </lineage>
</organism>
<proteinExistence type="predicted"/>
<feature type="transmembrane region" description="Helical" evidence="1">
    <location>
        <begin position="157"/>
        <end position="178"/>
    </location>
</feature>